<evidence type="ECO:0000313" key="2">
    <source>
        <dbReference type="Proteomes" id="UP000032141"/>
    </source>
</evidence>
<dbReference type="EnsemblPlants" id="Bo1g033260.1">
    <property type="protein sequence ID" value="Bo1g033260.1"/>
    <property type="gene ID" value="Bo1g033260"/>
</dbReference>
<dbReference type="HOGENOM" id="CLU_1339204_0_0_1"/>
<accession>A0A0D3A5G4</accession>
<sequence>MVLRLVSSNQMQIDSSCYNEDHVRIMGLFYHQLCGQDNNRYNGDALSAQWSTSKQYQAKSVMVLMRKDLWSILVAFWLWHCMVEAYRYYTDQLVGKVWVHVMVKIMGSLVVRYFVLWEQKHSEGNHLQYFYQTILTGECKWSYLRRAHACFVSIWFALWVMGMDWCRGNYLVTRTVRRVFATILQRFQYLVSSNQGLDQFFMCST</sequence>
<evidence type="ECO:0000313" key="1">
    <source>
        <dbReference type="EnsemblPlants" id="Bo1g033260.1"/>
    </source>
</evidence>
<name>A0A0D3A5G4_BRAOL</name>
<reference evidence="1" key="2">
    <citation type="submission" date="2015-03" db="UniProtKB">
        <authorList>
            <consortium name="EnsemblPlants"/>
        </authorList>
    </citation>
    <scope>IDENTIFICATION</scope>
</reference>
<dbReference type="AlphaFoldDB" id="A0A0D3A5G4"/>
<proteinExistence type="predicted"/>
<keyword evidence="2" id="KW-1185">Reference proteome</keyword>
<dbReference type="Proteomes" id="UP000032141">
    <property type="component" value="Chromosome C1"/>
</dbReference>
<organism evidence="1 2">
    <name type="scientific">Brassica oleracea var. oleracea</name>
    <dbReference type="NCBI Taxonomy" id="109376"/>
    <lineage>
        <taxon>Eukaryota</taxon>
        <taxon>Viridiplantae</taxon>
        <taxon>Streptophyta</taxon>
        <taxon>Embryophyta</taxon>
        <taxon>Tracheophyta</taxon>
        <taxon>Spermatophyta</taxon>
        <taxon>Magnoliopsida</taxon>
        <taxon>eudicotyledons</taxon>
        <taxon>Gunneridae</taxon>
        <taxon>Pentapetalae</taxon>
        <taxon>rosids</taxon>
        <taxon>malvids</taxon>
        <taxon>Brassicales</taxon>
        <taxon>Brassicaceae</taxon>
        <taxon>Brassiceae</taxon>
        <taxon>Brassica</taxon>
    </lineage>
</organism>
<dbReference type="Gramene" id="Bo1g033260.1">
    <property type="protein sequence ID" value="Bo1g033260.1"/>
    <property type="gene ID" value="Bo1g033260"/>
</dbReference>
<protein>
    <submittedName>
        <fullName evidence="1">Uncharacterized protein</fullName>
    </submittedName>
</protein>
<reference evidence="1 2" key="1">
    <citation type="journal article" date="2014" name="Genome Biol.">
        <title>Transcriptome and methylome profiling reveals relics of genome dominance in the mesopolyploid Brassica oleracea.</title>
        <authorList>
            <person name="Parkin I.A."/>
            <person name="Koh C."/>
            <person name="Tang H."/>
            <person name="Robinson S.J."/>
            <person name="Kagale S."/>
            <person name="Clarke W.E."/>
            <person name="Town C.D."/>
            <person name="Nixon J."/>
            <person name="Krishnakumar V."/>
            <person name="Bidwell S.L."/>
            <person name="Denoeud F."/>
            <person name="Belcram H."/>
            <person name="Links M.G."/>
            <person name="Just J."/>
            <person name="Clarke C."/>
            <person name="Bender T."/>
            <person name="Huebert T."/>
            <person name="Mason A.S."/>
            <person name="Pires J.C."/>
            <person name="Barker G."/>
            <person name="Moore J."/>
            <person name="Walley P.G."/>
            <person name="Manoli S."/>
            <person name="Batley J."/>
            <person name="Edwards D."/>
            <person name="Nelson M.N."/>
            <person name="Wang X."/>
            <person name="Paterson A.H."/>
            <person name="King G."/>
            <person name="Bancroft I."/>
            <person name="Chalhoub B."/>
            <person name="Sharpe A.G."/>
        </authorList>
    </citation>
    <scope>NUCLEOTIDE SEQUENCE</scope>
    <source>
        <strain evidence="1 2">cv. TO1000</strain>
    </source>
</reference>